<feature type="transmembrane region" description="Helical" evidence="1">
    <location>
        <begin position="229"/>
        <end position="250"/>
    </location>
</feature>
<feature type="transmembrane region" description="Helical" evidence="1">
    <location>
        <begin position="36"/>
        <end position="57"/>
    </location>
</feature>
<keyword evidence="1" id="KW-0472">Membrane</keyword>
<evidence type="ECO:0000256" key="1">
    <source>
        <dbReference type="SAM" id="Phobius"/>
    </source>
</evidence>
<evidence type="ECO:0000313" key="2">
    <source>
        <dbReference type="EMBL" id="SEC24593.1"/>
    </source>
</evidence>
<evidence type="ECO:0000313" key="3">
    <source>
        <dbReference type="Proteomes" id="UP000182409"/>
    </source>
</evidence>
<dbReference type="Proteomes" id="UP000182409">
    <property type="component" value="Unassembled WGS sequence"/>
</dbReference>
<reference evidence="2 3" key="1">
    <citation type="submission" date="2016-10" db="EMBL/GenBank/DDBJ databases">
        <authorList>
            <person name="de Groot N.N."/>
        </authorList>
    </citation>
    <scope>NUCLEOTIDE SEQUENCE [LARGE SCALE GENOMIC DNA]</scope>
    <source>
        <strain evidence="2 3">AB35.6</strain>
    </source>
</reference>
<sequence>MFPAAHWHRGMLGGTIYLLLLAPFIAWFFYVPHHPRMIRCLSTAAVWGAILLLFAAVDQKQFLHNQLLSDPGSTAKGLELPARALLLHGHELYSVDAIGTPVSPGPGWILLWSPITLAGWTGLLEVITLAITTWLIYSRHRLAAGVFCLLMLLLPLFHRIMSGGQDLWAISLAFVALGLVMDNTCESDSQTVLVALLAGTVATARVPMLLPLLVLGFGLHRKNRRAGSIFLLVMTITAMTWHISFAAIAHHAGHLYQPLHVLRRAGRAGTWNRVSAAVLCVGCFGWCYKKITDDIRTWLTEPSL</sequence>
<feature type="transmembrane region" description="Helical" evidence="1">
    <location>
        <begin position="117"/>
        <end position="136"/>
    </location>
</feature>
<organism evidence="2 3">
    <name type="scientific">Terriglobus roseus</name>
    <dbReference type="NCBI Taxonomy" id="392734"/>
    <lineage>
        <taxon>Bacteria</taxon>
        <taxon>Pseudomonadati</taxon>
        <taxon>Acidobacteriota</taxon>
        <taxon>Terriglobia</taxon>
        <taxon>Terriglobales</taxon>
        <taxon>Acidobacteriaceae</taxon>
        <taxon>Terriglobus</taxon>
    </lineage>
</organism>
<dbReference type="OrthoDB" id="9553993at2"/>
<proteinExistence type="predicted"/>
<dbReference type="RefSeq" id="WP_139285219.1">
    <property type="nucleotide sequence ID" value="NZ_FNSD01000001.1"/>
</dbReference>
<name>A0A1H4QYA2_9BACT</name>
<keyword evidence="1" id="KW-0812">Transmembrane</keyword>
<feature type="transmembrane region" description="Helical" evidence="1">
    <location>
        <begin position="142"/>
        <end position="158"/>
    </location>
</feature>
<feature type="transmembrane region" description="Helical" evidence="1">
    <location>
        <begin position="193"/>
        <end position="217"/>
    </location>
</feature>
<keyword evidence="1" id="KW-1133">Transmembrane helix</keyword>
<dbReference type="EMBL" id="FNSD01000001">
    <property type="protein sequence ID" value="SEC24593.1"/>
    <property type="molecule type" value="Genomic_DNA"/>
</dbReference>
<protein>
    <submittedName>
        <fullName evidence="2">Uncharacterized protein</fullName>
    </submittedName>
</protein>
<feature type="transmembrane region" description="Helical" evidence="1">
    <location>
        <begin position="12"/>
        <end position="30"/>
    </location>
</feature>
<dbReference type="AlphaFoldDB" id="A0A1H4QYA2"/>
<feature type="transmembrane region" description="Helical" evidence="1">
    <location>
        <begin position="270"/>
        <end position="288"/>
    </location>
</feature>
<gene>
    <name evidence="2" type="ORF">SAMN05443244_3001</name>
</gene>
<accession>A0A1H4QYA2</accession>